<protein>
    <recommendedName>
        <fullName evidence="2">SGNH hydrolase-type esterase domain-containing protein</fullName>
    </recommendedName>
</protein>
<accession>A0A7K0CVT9</accession>
<evidence type="ECO:0000313" key="3">
    <source>
        <dbReference type="EMBL" id="MQY17616.1"/>
    </source>
</evidence>
<dbReference type="Gene3D" id="3.40.50.1110">
    <property type="entry name" value="SGNH hydrolase"/>
    <property type="match status" value="1"/>
</dbReference>
<keyword evidence="1" id="KW-0732">Signal</keyword>
<dbReference type="InterPro" id="IPR053140">
    <property type="entry name" value="GDSL_Rv0518-like"/>
</dbReference>
<reference evidence="3 4" key="1">
    <citation type="submission" date="2019-10" db="EMBL/GenBank/DDBJ databases">
        <title>Nocardia macrotermitis sp. nov. and Nocardia aurantia sp. nov., isolated from the gut of fungus growing-termite Macrotermes natalensis.</title>
        <authorList>
            <person name="Benndorf R."/>
            <person name="Schwitalla J."/>
            <person name="Martin K."/>
            <person name="De Beer W."/>
            <person name="Kaster A.-K."/>
            <person name="Vollmers J."/>
            <person name="Poulsen M."/>
            <person name="Beemelmanns C."/>
        </authorList>
    </citation>
    <scope>NUCLEOTIDE SEQUENCE [LARGE SCALE GENOMIC DNA]</scope>
    <source>
        <strain evidence="3 4">RB20</strain>
    </source>
</reference>
<gene>
    <name evidence="3" type="ORF">NRB20_06800</name>
</gene>
<dbReference type="Proteomes" id="UP000438448">
    <property type="component" value="Unassembled WGS sequence"/>
</dbReference>
<dbReference type="Pfam" id="PF13472">
    <property type="entry name" value="Lipase_GDSL_2"/>
    <property type="match status" value="1"/>
</dbReference>
<feature type="domain" description="SGNH hydrolase-type esterase" evidence="2">
    <location>
        <begin position="228"/>
        <end position="430"/>
    </location>
</feature>
<dbReference type="SUPFAM" id="SSF52266">
    <property type="entry name" value="SGNH hydrolase"/>
    <property type="match status" value="1"/>
</dbReference>
<feature type="signal peptide" evidence="1">
    <location>
        <begin position="1"/>
        <end position="35"/>
    </location>
</feature>
<comment type="caution">
    <text evidence="3">The sequence shown here is derived from an EMBL/GenBank/DDBJ whole genome shotgun (WGS) entry which is preliminary data.</text>
</comment>
<dbReference type="RefSeq" id="WP_319944391.1">
    <property type="nucleotide sequence ID" value="NZ_WEGK01000001.1"/>
</dbReference>
<dbReference type="CDD" id="cd01830">
    <property type="entry name" value="XynE_like"/>
    <property type="match status" value="1"/>
</dbReference>
<dbReference type="PANTHER" id="PTHR43784">
    <property type="entry name" value="GDSL-LIKE LIPASE/ACYLHYDROLASE, PUTATIVE (AFU_ORTHOLOGUE AFUA_2G00820)-RELATED"/>
    <property type="match status" value="1"/>
</dbReference>
<keyword evidence="4" id="KW-1185">Reference proteome</keyword>
<proteinExistence type="predicted"/>
<evidence type="ECO:0000256" key="1">
    <source>
        <dbReference type="SAM" id="SignalP"/>
    </source>
</evidence>
<dbReference type="EMBL" id="WEGK01000001">
    <property type="protein sequence ID" value="MQY17616.1"/>
    <property type="molecule type" value="Genomic_DNA"/>
</dbReference>
<feature type="chain" id="PRO_5029442720" description="SGNH hydrolase-type esterase domain-containing protein" evidence="1">
    <location>
        <begin position="36"/>
        <end position="452"/>
    </location>
</feature>
<dbReference type="InterPro" id="IPR036514">
    <property type="entry name" value="SGNH_hydro_sf"/>
</dbReference>
<dbReference type="InterPro" id="IPR013830">
    <property type="entry name" value="SGNH_hydro"/>
</dbReference>
<sequence length="452" mass="46429">MGSGNVIGDVLGGRRQRVTGVVAAVSALIAGTVAAAPPSTATPGTCGTHFVASWLASPTDAIAPVDASGGPVPLQVTDQTFRMIVTPHLDGSEVRIHLTNRFGLTPVTFGRVSVGARTSAAAVRDPRPVRFGGKPSITVPPGGDVVSDPVSLRFNAFEPLAVSVYVPGAAGPPTKHWNANATSYYSAAGSGDLTAQASGRRFGSTTGSWLYVSGVDVAAPGSVRAVVAFGDSITDGFVGSTPLSVPADRGVADTNGRYPDQLQHVLDRAGIPISVVNAGIGSNRLLYSGEPLMLGPSGLTRFDRDVLDQAGVAGVLLQEGINDLGLLPRPDADQMIAGYRQLIERAHARGVKIWLGTLLPASNAIVDGTVLAPDSEATRQRINAWIRTQHIADGVVDFDAALRDPADPSVLGAVDSSADHLHPGPVGYQAMADAVDPSLLATSTAESPCHTG</sequence>
<dbReference type="PANTHER" id="PTHR43784:SF2">
    <property type="entry name" value="GDSL-LIKE LIPASE_ACYLHYDROLASE, PUTATIVE (AFU_ORTHOLOGUE AFUA_2G00820)-RELATED"/>
    <property type="match status" value="1"/>
</dbReference>
<dbReference type="AlphaFoldDB" id="A0A7K0CVT9"/>
<evidence type="ECO:0000313" key="4">
    <source>
        <dbReference type="Proteomes" id="UP000438448"/>
    </source>
</evidence>
<organism evidence="3 4">
    <name type="scientific">Nocardia macrotermitis</name>
    <dbReference type="NCBI Taxonomy" id="2585198"/>
    <lineage>
        <taxon>Bacteria</taxon>
        <taxon>Bacillati</taxon>
        <taxon>Actinomycetota</taxon>
        <taxon>Actinomycetes</taxon>
        <taxon>Mycobacteriales</taxon>
        <taxon>Nocardiaceae</taxon>
        <taxon>Nocardia</taxon>
    </lineage>
</organism>
<name>A0A7K0CVT9_9NOCA</name>
<evidence type="ECO:0000259" key="2">
    <source>
        <dbReference type="Pfam" id="PF13472"/>
    </source>
</evidence>